<accession>A0A7R8XC13</accession>
<dbReference type="CDD" id="cd03177">
    <property type="entry name" value="GST_C_Delta_Epsilon"/>
    <property type="match status" value="1"/>
</dbReference>
<dbReference type="AlphaFoldDB" id="A0A7R8XC13"/>
<dbReference type="FunFam" id="1.20.1050.10:FF:000007">
    <property type="entry name" value="Glutathione S-transferase 1-1"/>
    <property type="match status" value="1"/>
</dbReference>
<keyword evidence="3" id="KW-1185">Reference proteome</keyword>
<dbReference type="GO" id="GO:0004364">
    <property type="term" value="F:glutathione transferase activity"/>
    <property type="evidence" value="ECO:0007669"/>
    <property type="project" value="TreeGrafter"/>
</dbReference>
<dbReference type="Pfam" id="PF00043">
    <property type="entry name" value="GST_C"/>
    <property type="match status" value="1"/>
</dbReference>
<evidence type="ECO:0000313" key="2">
    <source>
        <dbReference type="EMBL" id="CAD7244387.1"/>
    </source>
</evidence>
<dbReference type="InterPro" id="IPR004046">
    <property type="entry name" value="GST_C"/>
</dbReference>
<evidence type="ECO:0000259" key="1">
    <source>
        <dbReference type="PROSITE" id="PS50405"/>
    </source>
</evidence>
<dbReference type="PROSITE" id="PS50405">
    <property type="entry name" value="GST_CTER"/>
    <property type="match status" value="1"/>
</dbReference>
<protein>
    <recommendedName>
        <fullName evidence="1">GST C-terminal domain-containing protein</fullName>
    </recommendedName>
</protein>
<dbReference type="EMBL" id="CAJPEV010000626">
    <property type="protein sequence ID" value="CAG0887040.1"/>
    <property type="molecule type" value="Genomic_DNA"/>
</dbReference>
<evidence type="ECO:0000313" key="3">
    <source>
        <dbReference type="Proteomes" id="UP000677054"/>
    </source>
</evidence>
<proteinExistence type="predicted"/>
<gene>
    <name evidence="2" type="ORF">DSTB1V02_LOCUS4284</name>
</gene>
<dbReference type="GO" id="GO:0006749">
    <property type="term" value="P:glutathione metabolic process"/>
    <property type="evidence" value="ECO:0007669"/>
    <property type="project" value="TreeGrafter"/>
</dbReference>
<dbReference type="Proteomes" id="UP000677054">
    <property type="component" value="Unassembled WGS sequence"/>
</dbReference>
<dbReference type="InterPro" id="IPR010987">
    <property type="entry name" value="Glutathione-S-Trfase_C-like"/>
</dbReference>
<organism evidence="2">
    <name type="scientific">Darwinula stevensoni</name>
    <dbReference type="NCBI Taxonomy" id="69355"/>
    <lineage>
        <taxon>Eukaryota</taxon>
        <taxon>Metazoa</taxon>
        <taxon>Ecdysozoa</taxon>
        <taxon>Arthropoda</taxon>
        <taxon>Crustacea</taxon>
        <taxon>Oligostraca</taxon>
        <taxon>Ostracoda</taxon>
        <taxon>Podocopa</taxon>
        <taxon>Podocopida</taxon>
        <taxon>Darwinulocopina</taxon>
        <taxon>Darwinuloidea</taxon>
        <taxon>Darwinulidae</taxon>
        <taxon>Darwinula</taxon>
    </lineage>
</organism>
<dbReference type="InterPro" id="IPR036282">
    <property type="entry name" value="Glutathione-S-Trfase_C_sf"/>
</dbReference>
<dbReference type="SUPFAM" id="SSF47616">
    <property type="entry name" value="GST C-terminal domain-like"/>
    <property type="match status" value="1"/>
</dbReference>
<sequence>MYRAIMGYLVTKYGRDDSLYPKDAEKRAMVDRILYFDIETLYRSIQDYFKPKILGSGILEPSKGNALKQSLEYLDEFLSADRNGGGSYVAGSQLTIADFAVLASVSHLVALGWSISSYPNVSRWFEKLKKELPFYHPCVDEGVKMLLDWISCVEEKTKKSSS</sequence>
<reference evidence="2" key="1">
    <citation type="submission" date="2020-11" db="EMBL/GenBank/DDBJ databases">
        <authorList>
            <person name="Tran Van P."/>
        </authorList>
    </citation>
    <scope>NUCLEOTIDE SEQUENCE</scope>
</reference>
<dbReference type="OrthoDB" id="2309723at2759"/>
<feature type="domain" description="GST C-terminal" evidence="1">
    <location>
        <begin position="23"/>
        <end position="160"/>
    </location>
</feature>
<dbReference type="PANTHER" id="PTHR43969:SF9">
    <property type="entry name" value="GLUTATHIONE S TRANSFERASE D10, ISOFORM A-RELATED"/>
    <property type="match status" value="1"/>
</dbReference>
<dbReference type="EMBL" id="LR900143">
    <property type="protein sequence ID" value="CAD7244387.1"/>
    <property type="molecule type" value="Genomic_DNA"/>
</dbReference>
<name>A0A7R8XC13_9CRUS</name>
<dbReference type="Gene3D" id="1.20.1050.10">
    <property type="match status" value="1"/>
</dbReference>
<dbReference type="PANTHER" id="PTHR43969">
    <property type="entry name" value="GLUTATHIONE S TRANSFERASE D10, ISOFORM A-RELATED"/>
    <property type="match status" value="1"/>
</dbReference>